<reference evidence="1 2" key="1">
    <citation type="submission" date="2019-02" db="EMBL/GenBank/DDBJ databases">
        <title>Genome sequencing of the rare red list fungi Bondarzewia mesenterica.</title>
        <authorList>
            <person name="Buettner E."/>
            <person name="Kellner H."/>
        </authorList>
    </citation>
    <scope>NUCLEOTIDE SEQUENCE [LARGE SCALE GENOMIC DNA]</scope>
    <source>
        <strain evidence="1 2">DSM 108281</strain>
    </source>
</reference>
<protein>
    <recommendedName>
        <fullName evidence="3">HD domain-containing protein</fullName>
    </recommendedName>
</protein>
<evidence type="ECO:0000313" key="2">
    <source>
        <dbReference type="Proteomes" id="UP000310158"/>
    </source>
</evidence>
<proteinExistence type="predicted"/>
<dbReference type="OrthoDB" id="16547at2759"/>
<name>A0A4V3XEL1_9AGAM</name>
<keyword evidence="2" id="KW-1185">Reference proteome</keyword>
<dbReference type="Proteomes" id="UP000310158">
    <property type="component" value="Unassembled WGS sequence"/>
</dbReference>
<gene>
    <name evidence="1" type="ORF">EW146_g6306</name>
</gene>
<dbReference type="EMBL" id="SGPL01000312">
    <property type="protein sequence ID" value="THH13973.1"/>
    <property type="molecule type" value="Genomic_DNA"/>
</dbReference>
<dbReference type="PANTHER" id="PTHR33594:SF1">
    <property type="entry name" value="HD_PDEASE DOMAIN-CONTAINING PROTEIN"/>
    <property type="match status" value="1"/>
</dbReference>
<comment type="caution">
    <text evidence="1">The sequence shown here is derived from an EMBL/GenBank/DDBJ whole genome shotgun (WGS) entry which is preliminary data.</text>
</comment>
<organism evidence="1 2">
    <name type="scientific">Bondarzewia mesenterica</name>
    <dbReference type="NCBI Taxonomy" id="1095465"/>
    <lineage>
        <taxon>Eukaryota</taxon>
        <taxon>Fungi</taxon>
        <taxon>Dikarya</taxon>
        <taxon>Basidiomycota</taxon>
        <taxon>Agaricomycotina</taxon>
        <taxon>Agaricomycetes</taxon>
        <taxon>Russulales</taxon>
        <taxon>Bondarzewiaceae</taxon>
        <taxon>Bondarzewia</taxon>
    </lineage>
</organism>
<sequence>MAISIALYPSPDEAAVIRAAEKLMEETMNSPPSCTTCWTKKYVPPDISSDPYAYFLPFFQSLLPLAPSINLVADGRAKTIARIVENVSWTTEKKLRKEGAWGAWHESCLELHCVQDADRLDAIGAFGIMRCSAFSSATNRVLHAPEGDPIHSETAIQHFHDKLLHIHERMKTEPGKILAEKRHQLMLNFLKAVDEEYNDES</sequence>
<dbReference type="SUPFAM" id="SSF109604">
    <property type="entry name" value="HD-domain/PDEase-like"/>
    <property type="match status" value="1"/>
</dbReference>
<evidence type="ECO:0000313" key="1">
    <source>
        <dbReference type="EMBL" id="THH13973.1"/>
    </source>
</evidence>
<dbReference type="PANTHER" id="PTHR33594">
    <property type="entry name" value="SUPERFAMILY HYDROLASE, PUTATIVE (AFU_ORTHOLOGUE AFUA_1G03035)-RELATED"/>
    <property type="match status" value="1"/>
</dbReference>
<dbReference type="Gene3D" id="1.10.3210.50">
    <property type="match status" value="1"/>
</dbReference>
<accession>A0A4V3XEL1</accession>
<evidence type="ECO:0008006" key="3">
    <source>
        <dbReference type="Google" id="ProtNLM"/>
    </source>
</evidence>
<dbReference type="AlphaFoldDB" id="A0A4V3XEL1"/>